<dbReference type="AlphaFoldDB" id="A0AAE3KEC5"/>
<dbReference type="InterPro" id="IPR036291">
    <property type="entry name" value="NAD(P)-bd_dom_sf"/>
</dbReference>
<dbReference type="RefSeq" id="WP_253766684.1">
    <property type="nucleotide sequence ID" value="NZ_JAMTCK010000001.1"/>
</dbReference>
<dbReference type="InterPro" id="IPR050177">
    <property type="entry name" value="Lipid_A_modif_metabolic_enz"/>
</dbReference>
<dbReference type="PANTHER" id="PTHR43245">
    <property type="entry name" value="BIFUNCTIONAL POLYMYXIN RESISTANCE PROTEIN ARNA"/>
    <property type="match status" value="1"/>
</dbReference>
<evidence type="ECO:0000256" key="1">
    <source>
        <dbReference type="SAM" id="MobiDB-lite"/>
    </source>
</evidence>
<keyword evidence="4" id="KW-1185">Reference proteome</keyword>
<gene>
    <name evidence="3" type="ORF">LX83_000602</name>
</gene>
<proteinExistence type="predicted"/>
<dbReference type="EMBL" id="JAMTCK010000001">
    <property type="protein sequence ID" value="MCP2163762.1"/>
    <property type="molecule type" value="Genomic_DNA"/>
</dbReference>
<dbReference type="PANTHER" id="PTHR43245:SF52">
    <property type="entry name" value="NAD-DEPENDENT EPIMERASE_DEHYDRATASE"/>
    <property type="match status" value="1"/>
</dbReference>
<dbReference type="Proteomes" id="UP001206128">
    <property type="component" value="Unassembled WGS sequence"/>
</dbReference>
<accession>A0AAE3KEC5</accession>
<feature type="domain" description="NAD-dependent epimerase/dehydratase" evidence="2">
    <location>
        <begin position="3"/>
        <end position="234"/>
    </location>
</feature>
<evidence type="ECO:0000313" key="4">
    <source>
        <dbReference type="Proteomes" id="UP001206128"/>
    </source>
</evidence>
<dbReference type="Gene3D" id="3.40.50.720">
    <property type="entry name" value="NAD(P)-binding Rossmann-like Domain"/>
    <property type="match status" value="1"/>
</dbReference>
<dbReference type="SUPFAM" id="SSF51735">
    <property type="entry name" value="NAD(P)-binding Rossmann-fold domains"/>
    <property type="match status" value="1"/>
</dbReference>
<organism evidence="3 4">
    <name type="scientific">Goodfellowiella coeruleoviolacea</name>
    <dbReference type="NCBI Taxonomy" id="334858"/>
    <lineage>
        <taxon>Bacteria</taxon>
        <taxon>Bacillati</taxon>
        <taxon>Actinomycetota</taxon>
        <taxon>Actinomycetes</taxon>
        <taxon>Pseudonocardiales</taxon>
        <taxon>Pseudonocardiaceae</taxon>
        <taxon>Goodfellowiella</taxon>
    </lineage>
</organism>
<protein>
    <submittedName>
        <fullName evidence="3">Nucleoside-diphosphate-sugar epimerase</fullName>
    </submittedName>
</protein>
<evidence type="ECO:0000313" key="3">
    <source>
        <dbReference type="EMBL" id="MCP2163762.1"/>
    </source>
</evidence>
<reference evidence="3" key="1">
    <citation type="submission" date="2022-06" db="EMBL/GenBank/DDBJ databases">
        <title>Genomic Encyclopedia of Archaeal and Bacterial Type Strains, Phase II (KMG-II): from individual species to whole genera.</title>
        <authorList>
            <person name="Goeker M."/>
        </authorList>
    </citation>
    <scope>NUCLEOTIDE SEQUENCE</scope>
    <source>
        <strain evidence="3">DSM 43935</strain>
    </source>
</reference>
<name>A0AAE3KEC5_9PSEU</name>
<dbReference type="Pfam" id="PF01370">
    <property type="entry name" value="Epimerase"/>
    <property type="match status" value="1"/>
</dbReference>
<sequence length="355" mass="38335">MRVVIIGASGNIGTALLRRLAHEADVTAVGVARRRPHPGFPYDTADWHQVDIGTPHADTALAGILAGADAVVHLAWLIQPSHDESALYQTNVAGSRRVFAAAVRADVPHLVCLSSIGAYSPADKQHPVREDWPTGGIAASSYSRHKAAVERLLDGVELGEPARVISRIRPGLVLQRDAATEIQRYFLGPFVPRGLFGLARRARLPVLPVPSRLTLQFVHADDLAEALVRVLRTRLAGALNVATDPVASPRTLARILGARHLPVPGPLLRAAAGLAWRLRLLPTSPGWIDLALSCPVMSTERARRELGWQPRHDTEQTLRDLLDGLAHGAGQQVSPPLRPRRGPWTVAGPLVGQER</sequence>
<comment type="caution">
    <text evidence="3">The sequence shown here is derived from an EMBL/GenBank/DDBJ whole genome shotgun (WGS) entry which is preliminary data.</text>
</comment>
<dbReference type="InterPro" id="IPR001509">
    <property type="entry name" value="Epimerase_deHydtase"/>
</dbReference>
<feature type="region of interest" description="Disordered" evidence="1">
    <location>
        <begin position="329"/>
        <end position="355"/>
    </location>
</feature>
<evidence type="ECO:0000259" key="2">
    <source>
        <dbReference type="Pfam" id="PF01370"/>
    </source>
</evidence>